<accession>A0A9W4E2B2</accession>
<feature type="compositionally biased region" description="Gly residues" evidence="1">
    <location>
        <begin position="69"/>
        <end position="83"/>
    </location>
</feature>
<dbReference type="Proteomes" id="UP001153328">
    <property type="component" value="Unassembled WGS sequence"/>
</dbReference>
<evidence type="ECO:0000313" key="3">
    <source>
        <dbReference type="Proteomes" id="UP001153328"/>
    </source>
</evidence>
<feature type="compositionally biased region" description="Low complexity" evidence="1">
    <location>
        <begin position="104"/>
        <end position="118"/>
    </location>
</feature>
<keyword evidence="3" id="KW-1185">Reference proteome</keyword>
<dbReference type="AlphaFoldDB" id="A0A9W4E2B2"/>
<feature type="compositionally biased region" description="Basic residues" evidence="1">
    <location>
        <begin position="219"/>
        <end position="228"/>
    </location>
</feature>
<proteinExistence type="predicted"/>
<comment type="caution">
    <text evidence="2">The sequence shown here is derived from an EMBL/GenBank/DDBJ whole genome shotgun (WGS) entry which is preliminary data.</text>
</comment>
<feature type="region of interest" description="Disordered" evidence="1">
    <location>
        <begin position="1"/>
        <end position="255"/>
    </location>
</feature>
<dbReference type="EMBL" id="CAJVAX010000001">
    <property type="protein sequence ID" value="CAG7606430.1"/>
    <property type="molecule type" value="Genomic_DNA"/>
</dbReference>
<sequence length="276" mass="28911">MDRESATVGHHFPAGVRGQFTTGARTGPRAQDPGDRAADLRPRLPAGQPGGRGRRAPLQRARHRRLAGPGLGRTPAGGAGIRGGSRAVARAGLRRGRRHHVCAARRGPARGTAALGRRGAVRRAARGRRPRDGRRGTGGLHPCAPLARVRLRTAEPGPVPGGTAGRRPGGAAHQPETARGGAGHRPETRTAAPGERDTQPRPRPRLAPPPPGDREVRLTKARPLRRPARGGAPQTRTAAKPAPSGRPVPANSRGRCWVPSASAVIRRPGPRARAVI</sequence>
<protein>
    <submittedName>
        <fullName evidence="2">Uncharacterized protein</fullName>
    </submittedName>
</protein>
<evidence type="ECO:0000313" key="2">
    <source>
        <dbReference type="EMBL" id="CAG7606430.1"/>
    </source>
</evidence>
<name>A0A9W4E2B2_9ACTN</name>
<feature type="compositionally biased region" description="Basic residues" evidence="1">
    <location>
        <begin position="119"/>
        <end position="132"/>
    </location>
</feature>
<feature type="compositionally biased region" description="Basic and acidic residues" evidence="1">
    <location>
        <begin position="184"/>
        <end position="200"/>
    </location>
</feature>
<feature type="compositionally biased region" description="Basic residues" evidence="1">
    <location>
        <begin position="92"/>
        <end position="103"/>
    </location>
</feature>
<evidence type="ECO:0000256" key="1">
    <source>
        <dbReference type="SAM" id="MobiDB-lite"/>
    </source>
</evidence>
<feature type="compositionally biased region" description="Basic and acidic residues" evidence="1">
    <location>
        <begin position="32"/>
        <end position="42"/>
    </location>
</feature>
<reference evidence="2" key="1">
    <citation type="submission" date="2021-06" db="EMBL/GenBank/DDBJ databases">
        <authorList>
            <person name="Arsene-Ploetze F."/>
        </authorList>
    </citation>
    <scope>NUCLEOTIDE SEQUENCE</scope>
    <source>
        <strain evidence="2">SBRY1</strain>
    </source>
</reference>
<gene>
    <name evidence="2" type="ORF">SBRY_10930</name>
</gene>
<organism evidence="2 3">
    <name type="scientific">Actinacidiphila bryophytorum</name>
    <dbReference type="NCBI Taxonomy" id="1436133"/>
    <lineage>
        <taxon>Bacteria</taxon>
        <taxon>Bacillati</taxon>
        <taxon>Actinomycetota</taxon>
        <taxon>Actinomycetes</taxon>
        <taxon>Kitasatosporales</taxon>
        <taxon>Streptomycetaceae</taxon>
        <taxon>Actinacidiphila</taxon>
    </lineage>
</organism>
<feature type="compositionally biased region" description="Basic residues" evidence="1">
    <location>
        <begin position="52"/>
        <end position="66"/>
    </location>
</feature>